<keyword evidence="4" id="KW-1185">Reference proteome</keyword>
<evidence type="ECO:0000256" key="2">
    <source>
        <dbReference type="ARBA" id="ARBA00023043"/>
    </source>
</evidence>
<dbReference type="SUPFAM" id="SSF48403">
    <property type="entry name" value="Ankyrin repeat"/>
    <property type="match status" value="1"/>
</dbReference>
<organism evidence="3 4">
    <name type="scientific">Glonium stellatum</name>
    <dbReference type="NCBI Taxonomy" id="574774"/>
    <lineage>
        <taxon>Eukaryota</taxon>
        <taxon>Fungi</taxon>
        <taxon>Dikarya</taxon>
        <taxon>Ascomycota</taxon>
        <taxon>Pezizomycotina</taxon>
        <taxon>Dothideomycetes</taxon>
        <taxon>Pleosporomycetidae</taxon>
        <taxon>Gloniales</taxon>
        <taxon>Gloniaceae</taxon>
        <taxon>Glonium</taxon>
    </lineage>
</organism>
<dbReference type="Proteomes" id="UP000250140">
    <property type="component" value="Unassembled WGS sequence"/>
</dbReference>
<reference evidence="3 4" key="1">
    <citation type="journal article" date="2016" name="Nat. Commun.">
        <title>Ectomycorrhizal ecology is imprinted in the genome of the dominant symbiotic fungus Cenococcum geophilum.</title>
        <authorList>
            <consortium name="DOE Joint Genome Institute"/>
            <person name="Peter M."/>
            <person name="Kohler A."/>
            <person name="Ohm R.A."/>
            <person name="Kuo A."/>
            <person name="Krutzmann J."/>
            <person name="Morin E."/>
            <person name="Arend M."/>
            <person name="Barry K.W."/>
            <person name="Binder M."/>
            <person name="Choi C."/>
            <person name="Clum A."/>
            <person name="Copeland A."/>
            <person name="Grisel N."/>
            <person name="Haridas S."/>
            <person name="Kipfer T."/>
            <person name="LaButti K."/>
            <person name="Lindquist E."/>
            <person name="Lipzen A."/>
            <person name="Maire R."/>
            <person name="Meier B."/>
            <person name="Mihaltcheva S."/>
            <person name="Molinier V."/>
            <person name="Murat C."/>
            <person name="Poggeler S."/>
            <person name="Quandt C.A."/>
            <person name="Sperisen C."/>
            <person name="Tritt A."/>
            <person name="Tisserant E."/>
            <person name="Crous P.W."/>
            <person name="Henrissat B."/>
            <person name="Nehls U."/>
            <person name="Egli S."/>
            <person name="Spatafora J.W."/>
            <person name="Grigoriev I.V."/>
            <person name="Martin F.M."/>
        </authorList>
    </citation>
    <scope>NUCLEOTIDE SEQUENCE [LARGE SCALE GENOMIC DNA]</scope>
    <source>
        <strain evidence="3 4">CBS 207.34</strain>
    </source>
</reference>
<proteinExistence type="predicted"/>
<dbReference type="OrthoDB" id="5596414at2759"/>
<sequence>MWGNEEVVQLLLATNEVDINSKDWCEQTLLSVAAENGREAVVQLLLAMEGVDVESEDYKGRMALWWAEKNRHEAVVKLLQSRSVSSEIYL</sequence>
<dbReference type="EMBL" id="KV750187">
    <property type="protein sequence ID" value="OCL05889.1"/>
    <property type="molecule type" value="Genomic_DNA"/>
</dbReference>
<dbReference type="AlphaFoldDB" id="A0A8E2EW06"/>
<accession>A0A8E2EW06</accession>
<dbReference type="InterPro" id="IPR002110">
    <property type="entry name" value="Ankyrin_rpt"/>
</dbReference>
<evidence type="ECO:0000313" key="4">
    <source>
        <dbReference type="Proteomes" id="UP000250140"/>
    </source>
</evidence>
<dbReference type="Pfam" id="PF12796">
    <property type="entry name" value="Ank_2"/>
    <property type="match status" value="1"/>
</dbReference>
<keyword evidence="2" id="KW-0040">ANK repeat</keyword>
<dbReference type="InterPro" id="IPR036770">
    <property type="entry name" value="Ankyrin_rpt-contain_sf"/>
</dbReference>
<dbReference type="Gene3D" id="1.25.40.20">
    <property type="entry name" value="Ankyrin repeat-containing domain"/>
    <property type="match status" value="1"/>
</dbReference>
<name>A0A8E2EW06_9PEZI</name>
<keyword evidence="1" id="KW-0677">Repeat</keyword>
<evidence type="ECO:0000256" key="1">
    <source>
        <dbReference type="ARBA" id="ARBA00022737"/>
    </source>
</evidence>
<gene>
    <name evidence="3" type="ORF">AOQ84DRAFT_412507</name>
</gene>
<dbReference type="PANTHER" id="PTHR24198">
    <property type="entry name" value="ANKYRIN REPEAT AND PROTEIN KINASE DOMAIN-CONTAINING PROTEIN"/>
    <property type="match status" value="1"/>
</dbReference>
<evidence type="ECO:0000313" key="3">
    <source>
        <dbReference type="EMBL" id="OCL05889.1"/>
    </source>
</evidence>
<protein>
    <submittedName>
        <fullName evidence="3">Ankyrin</fullName>
    </submittedName>
</protein>
<dbReference type="PANTHER" id="PTHR24198:SF165">
    <property type="entry name" value="ANKYRIN REPEAT-CONTAINING PROTEIN-RELATED"/>
    <property type="match status" value="1"/>
</dbReference>